<comment type="similarity">
    <text evidence="1 9">Belongs to the GTP-binding SRP family. SRP54 subfamily.</text>
</comment>
<dbReference type="Gene3D" id="1.10.260.30">
    <property type="entry name" value="Signal recognition particle, SRP54 subunit, M-domain"/>
    <property type="match status" value="1"/>
</dbReference>
<keyword evidence="9" id="KW-0963">Cytoplasm</keyword>
<dbReference type="EC" id="3.6.5.4" evidence="9"/>
<comment type="catalytic activity">
    <reaction evidence="8 9">
        <text>GTP + H2O = GDP + phosphate + H(+)</text>
        <dbReference type="Rhea" id="RHEA:19669"/>
        <dbReference type="ChEBI" id="CHEBI:15377"/>
        <dbReference type="ChEBI" id="CHEBI:15378"/>
        <dbReference type="ChEBI" id="CHEBI:37565"/>
        <dbReference type="ChEBI" id="CHEBI:43474"/>
        <dbReference type="ChEBI" id="CHEBI:58189"/>
        <dbReference type="EC" id="3.6.5.4"/>
    </reaction>
</comment>
<feature type="coiled-coil region" evidence="10">
    <location>
        <begin position="305"/>
        <end position="337"/>
    </location>
</feature>
<comment type="caution">
    <text evidence="13">The sequence shown here is derived from an EMBL/GenBank/DDBJ whole genome shotgun (WGS) entry which is preliminary data.</text>
</comment>
<dbReference type="Pfam" id="PF00448">
    <property type="entry name" value="SRP54"/>
    <property type="match status" value="1"/>
</dbReference>
<evidence type="ECO:0000313" key="13">
    <source>
        <dbReference type="EMBL" id="MDQ0155988.1"/>
    </source>
</evidence>
<evidence type="ECO:0000256" key="5">
    <source>
        <dbReference type="ARBA" id="ARBA00023134"/>
    </source>
</evidence>
<dbReference type="Gene3D" id="3.40.50.300">
    <property type="entry name" value="P-loop containing nucleotide triphosphate hydrolases"/>
    <property type="match status" value="1"/>
</dbReference>
<dbReference type="InterPro" id="IPR000897">
    <property type="entry name" value="SRP54_GTPase_dom"/>
</dbReference>
<feature type="domain" description="SRP54-type proteins GTP-binding" evidence="12">
    <location>
        <begin position="270"/>
        <end position="283"/>
    </location>
</feature>
<keyword evidence="14" id="KW-1185">Reference proteome</keyword>
<evidence type="ECO:0000256" key="6">
    <source>
        <dbReference type="ARBA" id="ARBA00023135"/>
    </source>
</evidence>
<comment type="function">
    <text evidence="9">Involved in targeting and insertion of nascent membrane proteins into the cytoplasmic membrane. Binds to the hydrophobic signal sequence of the ribosome-nascent chain (RNC) as it emerges from the ribosomes. The SRP-RNC complex is then targeted to the cytoplasmic membrane where it interacts with the SRP receptor FtsY.</text>
</comment>
<evidence type="ECO:0000256" key="10">
    <source>
        <dbReference type="SAM" id="Coils"/>
    </source>
</evidence>
<dbReference type="SMART" id="SM00962">
    <property type="entry name" value="SRP54"/>
    <property type="match status" value="1"/>
</dbReference>
<evidence type="ECO:0000256" key="11">
    <source>
        <dbReference type="SAM" id="MobiDB-lite"/>
    </source>
</evidence>
<comment type="subcellular location">
    <subcellularLocation>
        <location evidence="9">Cytoplasm</location>
    </subcellularLocation>
    <text evidence="9">The SRP-RNC complex is targeted to the cytoplasmic membrane.</text>
</comment>
<dbReference type="Pfam" id="PF02978">
    <property type="entry name" value="SRP_SPB"/>
    <property type="match status" value="1"/>
</dbReference>
<organism evidence="13 14">
    <name type="scientific">Anoxybacillus andreesenii</name>
    <dbReference type="NCBI Taxonomy" id="1325932"/>
    <lineage>
        <taxon>Bacteria</taxon>
        <taxon>Bacillati</taxon>
        <taxon>Bacillota</taxon>
        <taxon>Bacilli</taxon>
        <taxon>Bacillales</taxon>
        <taxon>Anoxybacillaceae</taxon>
        <taxon>Anoxybacillus</taxon>
    </lineage>
</organism>
<dbReference type="Gene3D" id="1.20.120.140">
    <property type="entry name" value="Signal recognition particle SRP54, nucleotide-binding domain"/>
    <property type="match status" value="1"/>
</dbReference>
<evidence type="ECO:0000256" key="3">
    <source>
        <dbReference type="ARBA" id="ARBA00022801"/>
    </source>
</evidence>
<dbReference type="EMBL" id="JAUSTU010000009">
    <property type="protein sequence ID" value="MDQ0155988.1"/>
    <property type="molecule type" value="Genomic_DNA"/>
</dbReference>
<keyword evidence="5 9" id="KW-0342">GTP-binding</keyword>
<dbReference type="CDD" id="cd18539">
    <property type="entry name" value="SRP_G"/>
    <property type="match status" value="1"/>
</dbReference>
<dbReference type="InterPro" id="IPR004780">
    <property type="entry name" value="SRP"/>
</dbReference>
<feature type="binding site" evidence="9">
    <location>
        <begin position="108"/>
        <end position="115"/>
    </location>
    <ligand>
        <name>GTP</name>
        <dbReference type="ChEBI" id="CHEBI:37565"/>
    </ligand>
</feature>
<dbReference type="SUPFAM" id="SSF52540">
    <property type="entry name" value="P-loop containing nucleoside triphosphate hydrolases"/>
    <property type="match status" value="1"/>
</dbReference>
<feature type="compositionally biased region" description="Basic residues" evidence="11">
    <location>
        <begin position="436"/>
        <end position="445"/>
    </location>
</feature>
<evidence type="ECO:0000313" key="14">
    <source>
        <dbReference type="Proteomes" id="UP001231362"/>
    </source>
</evidence>
<dbReference type="SUPFAM" id="SSF47446">
    <property type="entry name" value="Signal peptide-binding domain"/>
    <property type="match status" value="1"/>
</dbReference>
<keyword evidence="10" id="KW-0175">Coiled coil</keyword>
<dbReference type="InterPro" id="IPR003593">
    <property type="entry name" value="AAA+_ATPase"/>
</dbReference>
<comment type="domain">
    <text evidence="9">Composed of three domains: the N-terminal N domain, which is responsible for interactions with the ribosome, the central G domain, which binds GTP, and the C-terminal M domain, which binds the RNA and the signal sequence of the RNC.</text>
</comment>
<feature type="binding site" evidence="9">
    <location>
        <begin position="249"/>
        <end position="252"/>
    </location>
    <ligand>
        <name>GTP</name>
        <dbReference type="ChEBI" id="CHEBI:37565"/>
    </ligand>
</feature>
<dbReference type="InterPro" id="IPR036891">
    <property type="entry name" value="Signal_recog_part_SRP54_M_sf"/>
</dbReference>
<evidence type="ECO:0000256" key="2">
    <source>
        <dbReference type="ARBA" id="ARBA00022741"/>
    </source>
</evidence>
<keyword evidence="2 9" id="KW-0547">Nucleotide-binding</keyword>
<evidence type="ECO:0000256" key="4">
    <source>
        <dbReference type="ARBA" id="ARBA00022884"/>
    </source>
</evidence>
<dbReference type="InterPro" id="IPR027417">
    <property type="entry name" value="P-loop_NTPase"/>
</dbReference>
<comment type="subunit">
    <text evidence="9">Part of the signal recognition particle protein translocation system, which is composed of SRP and FtsY.</text>
</comment>
<evidence type="ECO:0000256" key="9">
    <source>
        <dbReference type="HAMAP-Rule" id="MF_00306"/>
    </source>
</evidence>
<dbReference type="SMART" id="SM00963">
    <property type="entry name" value="SRP54_N"/>
    <property type="match status" value="1"/>
</dbReference>
<evidence type="ECO:0000256" key="8">
    <source>
        <dbReference type="ARBA" id="ARBA00048027"/>
    </source>
</evidence>
<dbReference type="InterPro" id="IPR042101">
    <property type="entry name" value="SRP54_N_sf"/>
</dbReference>
<dbReference type="PROSITE" id="PS00300">
    <property type="entry name" value="SRP54"/>
    <property type="match status" value="1"/>
</dbReference>
<accession>A0ABT9V4W7</accession>
<dbReference type="InterPro" id="IPR004125">
    <property type="entry name" value="Signal_recog_particle_SRP54_M"/>
</dbReference>
<dbReference type="InterPro" id="IPR013822">
    <property type="entry name" value="Signal_recog_particl_SRP54_hlx"/>
</dbReference>
<reference evidence="13 14" key="1">
    <citation type="submission" date="2023-07" db="EMBL/GenBank/DDBJ databases">
        <title>Genomic Encyclopedia of Type Strains, Phase IV (KMG-IV): sequencing the most valuable type-strain genomes for metagenomic binning, comparative biology and taxonomic classification.</title>
        <authorList>
            <person name="Goeker M."/>
        </authorList>
    </citation>
    <scope>NUCLEOTIDE SEQUENCE [LARGE SCALE GENOMIC DNA]</scope>
    <source>
        <strain evidence="13 14">DSM 23948</strain>
    </source>
</reference>
<dbReference type="RefSeq" id="WP_307150506.1">
    <property type="nucleotide sequence ID" value="NZ_JAUSTU010000009.1"/>
</dbReference>
<dbReference type="Proteomes" id="UP001231362">
    <property type="component" value="Unassembled WGS sequence"/>
</dbReference>
<dbReference type="PANTHER" id="PTHR11564">
    <property type="entry name" value="SIGNAL RECOGNITION PARTICLE 54K PROTEIN SRP54"/>
    <property type="match status" value="1"/>
</dbReference>
<sequence length="455" mass="50372">MAFEGLADRLQSTMQKIRGKGKVNEADVKEMMREVRLALLEADVNFKVVKEFVKKVSERAVGQEVLKSLTPGQQVIKVVKEELTNLMGGEESKIAVANRPPTVIMMVGLQGAGKTTTTGKLANLLRKKYNRNPLLVAGDIYRPAAIKQLETLGKQLNMPVFSLGDQVSPVEIAKQAIEKAKEDHHDYVLIDTAGRLHVDEELMGELKDIKELTNPNEIFLVVDAMTGQDAVNVAQSFNEQLGLTGVVLTKLDGDTRGGAALSIRSVTNTPIKFVGLGEKLDALEAFHPERMASRILGMGDVLTLIEKAQANVDEEKAKELEQKMRTASFTLDDFLEQLGQVRNMGPLEDLLKMMPGANKIKGLNNLQIDEKQISHVEAIIQSMTKEEKTNPEIITAGRRKRIAKGSGTSVPEVNRLLKQFEDMKKMMKQMTGMQQKAKKKGKKRGGFNLPFNPFQ</sequence>
<evidence type="ECO:0000256" key="1">
    <source>
        <dbReference type="ARBA" id="ARBA00005450"/>
    </source>
</evidence>
<feature type="region of interest" description="Disordered" evidence="11">
    <location>
        <begin position="435"/>
        <end position="455"/>
    </location>
</feature>
<dbReference type="NCBIfam" id="TIGR00959">
    <property type="entry name" value="ffh"/>
    <property type="match status" value="1"/>
</dbReference>
<dbReference type="Pfam" id="PF02881">
    <property type="entry name" value="SRP54_N"/>
    <property type="match status" value="1"/>
</dbReference>
<dbReference type="HAMAP" id="MF_00306">
    <property type="entry name" value="SRP54"/>
    <property type="match status" value="1"/>
</dbReference>
<feature type="binding site" evidence="9">
    <location>
        <begin position="191"/>
        <end position="195"/>
    </location>
    <ligand>
        <name>GTP</name>
        <dbReference type="ChEBI" id="CHEBI:37565"/>
    </ligand>
</feature>
<proteinExistence type="inferred from homology"/>
<keyword evidence="3 9" id="KW-0378">Hydrolase</keyword>
<keyword evidence="4 9" id="KW-0694">RNA-binding</keyword>
<dbReference type="SMART" id="SM00382">
    <property type="entry name" value="AAA"/>
    <property type="match status" value="1"/>
</dbReference>
<name>A0ABT9V4W7_9BACL</name>
<evidence type="ECO:0000259" key="12">
    <source>
        <dbReference type="PROSITE" id="PS00300"/>
    </source>
</evidence>
<keyword evidence="6 9" id="KW-0733">Signal recognition particle</keyword>
<evidence type="ECO:0000256" key="7">
    <source>
        <dbReference type="ARBA" id="ARBA00023274"/>
    </source>
</evidence>
<protein>
    <recommendedName>
        <fullName evidence="9">Signal recognition particle protein</fullName>
        <ecNumber evidence="9">3.6.5.4</ecNumber>
    </recommendedName>
    <alternativeName>
        <fullName evidence="9">Fifty-four homolog</fullName>
    </alternativeName>
</protein>
<gene>
    <name evidence="9" type="primary">ffh</name>
    <name evidence="13" type="ORF">J2S07_002306</name>
</gene>
<keyword evidence="7 9" id="KW-0687">Ribonucleoprotein</keyword>
<dbReference type="PANTHER" id="PTHR11564:SF5">
    <property type="entry name" value="SIGNAL RECOGNITION PARTICLE SUBUNIT SRP54"/>
    <property type="match status" value="1"/>
</dbReference>
<dbReference type="InterPro" id="IPR022941">
    <property type="entry name" value="SRP54"/>
</dbReference>